<sequence>MTENTPAAQQPDDAPRPDLPPLTITPPQNTAQQPVDTEWLPLPGEQFPAAVLPQSPYQEQQTPYQETNPYLSGPLPAVGYPAPVPRKPRNKPAIVMSALAIVFFLAAGALGALWLVEQGDHKGTSGELQTVQANLAKTAKRLEDTESERIKAVSDKQRAEQNAQATKPCTDAAKSVIRSINEEEFRKGFQEMVKQC</sequence>
<keyword evidence="3" id="KW-1133">Transmembrane helix</keyword>
<reference evidence="4 5" key="1">
    <citation type="submission" date="2021-12" db="EMBL/GenBank/DDBJ databases">
        <title>Genome sequence of Kibdelosporangium philippinense ATCC 49844.</title>
        <authorList>
            <person name="Fedorov E.A."/>
            <person name="Omeragic M."/>
            <person name="Shalygina K.F."/>
            <person name="Maclea K.S."/>
        </authorList>
    </citation>
    <scope>NUCLEOTIDE SEQUENCE [LARGE SCALE GENOMIC DNA]</scope>
    <source>
        <strain evidence="4 5">ATCC 49844</strain>
    </source>
</reference>
<feature type="transmembrane region" description="Helical" evidence="3">
    <location>
        <begin position="93"/>
        <end position="116"/>
    </location>
</feature>
<evidence type="ECO:0000256" key="3">
    <source>
        <dbReference type="SAM" id="Phobius"/>
    </source>
</evidence>
<evidence type="ECO:0000256" key="2">
    <source>
        <dbReference type="SAM" id="MobiDB-lite"/>
    </source>
</evidence>
<feature type="compositionally biased region" description="Low complexity" evidence="2">
    <location>
        <begin position="1"/>
        <end position="12"/>
    </location>
</feature>
<gene>
    <name evidence="4" type="ORF">LWC34_22565</name>
</gene>
<accession>A0ABS8ZDR0</accession>
<dbReference type="Proteomes" id="UP001521150">
    <property type="component" value="Unassembled WGS sequence"/>
</dbReference>
<protein>
    <submittedName>
        <fullName evidence="4">Uncharacterized protein</fullName>
    </submittedName>
</protein>
<organism evidence="4 5">
    <name type="scientific">Kibdelosporangium philippinense</name>
    <dbReference type="NCBI Taxonomy" id="211113"/>
    <lineage>
        <taxon>Bacteria</taxon>
        <taxon>Bacillati</taxon>
        <taxon>Actinomycetota</taxon>
        <taxon>Actinomycetes</taxon>
        <taxon>Pseudonocardiales</taxon>
        <taxon>Pseudonocardiaceae</taxon>
        <taxon>Kibdelosporangium</taxon>
    </lineage>
</organism>
<keyword evidence="3" id="KW-0472">Membrane</keyword>
<feature type="compositionally biased region" description="Polar residues" evidence="2">
    <location>
        <begin position="25"/>
        <end position="35"/>
    </location>
</feature>
<feature type="coiled-coil region" evidence="1">
    <location>
        <begin position="128"/>
        <end position="162"/>
    </location>
</feature>
<evidence type="ECO:0000313" key="4">
    <source>
        <dbReference type="EMBL" id="MCE7005587.1"/>
    </source>
</evidence>
<evidence type="ECO:0000313" key="5">
    <source>
        <dbReference type="Proteomes" id="UP001521150"/>
    </source>
</evidence>
<dbReference type="EMBL" id="JAJVCN010000002">
    <property type="protein sequence ID" value="MCE7005587.1"/>
    <property type="molecule type" value="Genomic_DNA"/>
</dbReference>
<feature type="compositionally biased region" description="Polar residues" evidence="2">
    <location>
        <begin position="55"/>
        <end position="70"/>
    </location>
</feature>
<keyword evidence="1" id="KW-0175">Coiled coil</keyword>
<dbReference type="RefSeq" id="WP_233727156.1">
    <property type="nucleotide sequence ID" value="NZ_JAJVCN010000002.1"/>
</dbReference>
<comment type="caution">
    <text evidence="4">The sequence shown here is derived from an EMBL/GenBank/DDBJ whole genome shotgun (WGS) entry which is preliminary data.</text>
</comment>
<keyword evidence="3" id="KW-0812">Transmembrane</keyword>
<proteinExistence type="predicted"/>
<feature type="region of interest" description="Disordered" evidence="2">
    <location>
        <begin position="1"/>
        <end position="70"/>
    </location>
</feature>
<name>A0ABS8ZDR0_9PSEU</name>
<keyword evidence="5" id="KW-1185">Reference proteome</keyword>
<evidence type="ECO:0000256" key="1">
    <source>
        <dbReference type="SAM" id="Coils"/>
    </source>
</evidence>